<protein>
    <submittedName>
        <fullName evidence="1">Uncharacterized protein</fullName>
    </submittedName>
</protein>
<accession>A0A426ZJ00</accession>
<evidence type="ECO:0000313" key="1">
    <source>
        <dbReference type="EMBL" id="RRT63952.1"/>
    </source>
</evidence>
<gene>
    <name evidence="1" type="ORF">B296_00040081</name>
</gene>
<name>A0A426ZJ00_ENSVE</name>
<organism evidence="1 2">
    <name type="scientific">Ensete ventricosum</name>
    <name type="common">Abyssinian banana</name>
    <name type="synonym">Musa ensete</name>
    <dbReference type="NCBI Taxonomy" id="4639"/>
    <lineage>
        <taxon>Eukaryota</taxon>
        <taxon>Viridiplantae</taxon>
        <taxon>Streptophyta</taxon>
        <taxon>Embryophyta</taxon>
        <taxon>Tracheophyta</taxon>
        <taxon>Spermatophyta</taxon>
        <taxon>Magnoliopsida</taxon>
        <taxon>Liliopsida</taxon>
        <taxon>Zingiberales</taxon>
        <taxon>Musaceae</taxon>
        <taxon>Ensete</taxon>
    </lineage>
</organism>
<dbReference type="EMBL" id="AMZH03006390">
    <property type="protein sequence ID" value="RRT63952.1"/>
    <property type="molecule type" value="Genomic_DNA"/>
</dbReference>
<dbReference type="AlphaFoldDB" id="A0A426ZJ00"/>
<evidence type="ECO:0000313" key="2">
    <source>
        <dbReference type="Proteomes" id="UP000287651"/>
    </source>
</evidence>
<dbReference type="Proteomes" id="UP000287651">
    <property type="component" value="Unassembled WGS sequence"/>
</dbReference>
<sequence>MAVASSANHYHLLLRSHPRRVPSPGTPFLRRNLIPALSTSSRRDLAPVIRSSFAAADVASSNSPPLLDQPGGKMVVELVGAFNELTGRMDGALSTTSSSRLLFRALKLSIPLLQALPLAPDGRPPLSRALSVACLLADLQVCICTSVIF</sequence>
<comment type="caution">
    <text evidence="1">The sequence shown here is derived from an EMBL/GenBank/DDBJ whole genome shotgun (WGS) entry which is preliminary data.</text>
</comment>
<proteinExistence type="predicted"/>
<reference evidence="1 2" key="1">
    <citation type="journal article" date="2014" name="Agronomy (Basel)">
        <title>A Draft Genome Sequence for Ensete ventricosum, the Drought-Tolerant Tree Against Hunger.</title>
        <authorList>
            <person name="Harrison J."/>
            <person name="Moore K.A."/>
            <person name="Paszkiewicz K."/>
            <person name="Jones T."/>
            <person name="Grant M."/>
            <person name="Ambacheew D."/>
            <person name="Muzemil S."/>
            <person name="Studholme D.J."/>
        </authorList>
    </citation>
    <scope>NUCLEOTIDE SEQUENCE [LARGE SCALE GENOMIC DNA]</scope>
</reference>